<protein>
    <recommendedName>
        <fullName evidence="4">GYF domain-containing protein</fullName>
    </recommendedName>
</protein>
<feature type="compositionally biased region" description="Basic residues" evidence="2">
    <location>
        <begin position="1037"/>
        <end position="1046"/>
    </location>
</feature>
<keyword evidence="3" id="KW-0812">Transmembrane</keyword>
<dbReference type="EMBL" id="AUSU01000379">
    <property type="protein sequence ID" value="EPS73608.1"/>
    <property type="molecule type" value="Genomic_DNA"/>
</dbReference>
<feature type="transmembrane region" description="Helical" evidence="3">
    <location>
        <begin position="891"/>
        <end position="909"/>
    </location>
</feature>
<dbReference type="PANTHER" id="PTHR46992:SF1">
    <property type="entry name" value="GYF DOMAIN-CONTAINING PROTEIN"/>
    <property type="match status" value="1"/>
</dbReference>
<feature type="region of interest" description="Disordered" evidence="2">
    <location>
        <begin position="1008"/>
        <end position="1052"/>
    </location>
</feature>
<dbReference type="Proteomes" id="UP000015453">
    <property type="component" value="Unassembled WGS sequence"/>
</dbReference>
<evidence type="ECO:0000313" key="5">
    <source>
        <dbReference type="EMBL" id="EPS73608.1"/>
    </source>
</evidence>
<dbReference type="OrthoDB" id="6415790at2759"/>
<accession>S8ECD8</accession>
<evidence type="ECO:0000256" key="3">
    <source>
        <dbReference type="SAM" id="Phobius"/>
    </source>
</evidence>
<keyword evidence="3" id="KW-0472">Membrane</keyword>
<evidence type="ECO:0000259" key="4">
    <source>
        <dbReference type="PROSITE" id="PS50829"/>
    </source>
</evidence>
<feature type="domain" description="GYF" evidence="4">
    <location>
        <begin position="44"/>
        <end position="95"/>
    </location>
</feature>
<proteinExistence type="predicted"/>
<dbReference type="PANTHER" id="PTHR46992">
    <property type="entry name" value="GYF DOMAIN-CONTAINING PROTEIN"/>
    <property type="match status" value="1"/>
</dbReference>
<reference evidence="5 6" key="1">
    <citation type="journal article" date="2013" name="BMC Genomics">
        <title>The miniature genome of a carnivorous plant Genlisea aurea contains a low number of genes and short non-coding sequences.</title>
        <authorList>
            <person name="Leushkin E.V."/>
            <person name="Sutormin R.A."/>
            <person name="Nabieva E.R."/>
            <person name="Penin A.A."/>
            <person name="Kondrashov A.S."/>
            <person name="Logacheva M.D."/>
        </authorList>
    </citation>
    <scope>NUCLEOTIDE SEQUENCE [LARGE SCALE GENOMIC DNA]</scope>
</reference>
<feature type="region of interest" description="Disordered" evidence="2">
    <location>
        <begin position="938"/>
        <end position="992"/>
    </location>
</feature>
<dbReference type="InterPro" id="IPR003169">
    <property type="entry name" value="GYF"/>
</dbReference>
<name>S8ECD8_9LAMI</name>
<dbReference type="Pfam" id="PF02213">
    <property type="entry name" value="GYF"/>
    <property type="match status" value="1"/>
</dbReference>
<dbReference type="InterPro" id="IPR035445">
    <property type="entry name" value="GYF-like_dom_sf"/>
</dbReference>
<evidence type="ECO:0000256" key="1">
    <source>
        <dbReference type="SAM" id="Coils"/>
    </source>
</evidence>
<dbReference type="AlphaFoldDB" id="S8ECD8"/>
<dbReference type="SMART" id="SM00444">
    <property type="entry name" value="GYF"/>
    <property type="match status" value="1"/>
</dbReference>
<feature type="non-terminal residue" evidence="5">
    <location>
        <position position="1"/>
    </location>
</feature>
<dbReference type="Gene3D" id="3.30.1490.40">
    <property type="match status" value="1"/>
</dbReference>
<feature type="coiled-coil region" evidence="1">
    <location>
        <begin position="402"/>
        <end position="429"/>
    </location>
</feature>
<keyword evidence="1" id="KW-0175">Coiled coil</keyword>
<evidence type="ECO:0000313" key="6">
    <source>
        <dbReference type="Proteomes" id="UP000015453"/>
    </source>
</evidence>
<keyword evidence="3" id="KW-1133">Transmembrane helix</keyword>
<evidence type="ECO:0000256" key="2">
    <source>
        <dbReference type="SAM" id="MobiDB-lite"/>
    </source>
</evidence>
<gene>
    <name evidence="5" type="ORF">M569_01149</name>
</gene>
<comment type="caution">
    <text evidence="5">The sequence shown here is derived from an EMBL/GenBank/DDBJ whole genome shotgun (WGS) entry which is preliminary data.</text>
</comment>
<sequence length="1072" mass="118357">SGFPDDSNRLFTVPTFEKHWDDPQQRIELLNTGSQIDRTTPPESLSLYYRDPQGDVQGPFLCEDIVSWFEQGFFGTDLPVRLEDAPDDSPFIELGDVMPHLKFQQYDSRAGFSNGAENLAAVDASSGISVPRLASGSMSDGSTWRIGDFDPESAQLAKKKVSENAHQQSQKLHSQGEDFNYFAGSQDEEILFPGRTGSGGSALPMVSRTYSDHATNSGVHFYPSVEQSVHGMQNQLTDNLRPVGLSWSELENSFAKNDAAALASKVGAERLMDPLFGRYASRGIRTDSHWVPEPPQSGFSGDGISNFYQGAVDTAAPRSSRMMDQEFSNPALAEKMLLSQQLQRQHLQTPSIVPPQNVHLNNEGLLEGSGSGLKLMHHNEPSNQDMMHMIAQHLQLRRQLQLQQQQQHIEQQQQQFHQQQLMLKQQKSQARQFMLDQMLQSQMLESGHHGQQNMDFLGSNSELDLALLKQRQILNDLQLRNNHPFTSRPPDPSLEQILQARFGQIPHQNDLISYGSHGQIHPLDQQIAQQLPLGLRQGLEIEDDRQVNNHRWPLDEAGQFHRILTESQRTSIPSAFGPLDIYSRNIPAAEEQQHIGHMVDRNLGGVQDKLHHGFYDLPPFERSLSLPPGSAGAVLSSLNRSQGLEMQDQIVRLQSGAQGGGSFAHNPSLSNLLLSSSRLDAAGEANWSKGNDQSSGDWMDSRMQQLHHKEMLRREMEVKRRAEDPSMWMSAEVNDDSSKRLLMELLHQKSGQGSSSAEKFYEGNGMLPHDRTPSSYLGAADQSFSAFADPNSGYNANSFGLSSGQEIPGLSSRYGSKAGTLVEGDAFISAADETSRVCILYVFSVSLTVVYRVVLVTLQASTTRRSVSGILSQMLPAAWRGEQQHSTLSPFFVLFFVFVSLRFSIAYNVKRRRLRNSGPPKGAENNVLLRRPPVSRAASSSQDALSEQPTFSDSSVGRGKSSSGNMLLLLPPEGGGVRAGNPESGQFRRASSCNDAADVLETASSFSDMLKSGGGGGHANSKKTTESAEQQLEATRSSKKKGKKGRHIDPALLGFKVSSNRIMMGEIQRVED</sequence>
<keyword evidence="6" id="KW-1185">Reference proteome</keyword>
<dbReference type="SUPFAM" id="SSF55277">
    <property type="entry name" value="GYF domain"/>
    <property type="match status" value="1"/>
</dbReference>
<organism evidence="5 6">
    <name type="scientific">Genlisea aurea</name>
    <dbReference type="NCBI Taxonomy" id="192259"/>
    <lineage>
        <taxon>Eukaryota</taxon>
        <taxon>Viridiplantae</taxon>
        <taxon>Streptophyta</taxon>
        <taxon>Embryophyta</taxon>
        <taxon>Tracheophyta</taxon>
        <taxon>Spermatophyta</taxon>
        <taxon>Magnoliopsida</taxon>
        <taxon>eudicotyledons</taxon>
        <taxon>Gunneridae</taxon>
        <taxon>Pentapetalae</taxon>
        <taxon>asterids</taxon>
        <taxon>lamiids</taxon>
        <taxon>Lamiales</taxon>
        <taxon>Lentibulariaceae</taxon>
        <taxon>Genlisea</taxon>
    </lineage>
</organism>
<feature type="compositionally biased region" description="Low complexity" evidence="2">
    <location>
        <begin position="952"/>
        <end position="964"/>
    </location>
</feature>
<dbReference type="PROSITE" id="PS50829">
    <property type="entry name" value="GYF"/>
    <property type="match status" value="1"/>
</dbReference>
<feature type="compositionally biased region" description="Polar residues" evidence="2">
    <location>
        <begin position="942"/>
        <end position="951"/>
    </location>
</feature>